<dbReference type="SUPFAM" id="SSF46785">
    <property type="entry name" value="Winged helix' DNA-binding domain"/>
    <property type="match status" value="1"/>
</dbReference>
<organism evidence="6 7">
    <name type="scientific">Streptomyces buecherae</name>
    <dbReference type="NCBI Taxonomy" id="2763006"/>
    <lineage>
        <taxon>Bacteria</taxon>
        <taxon>Bacillati</taxon>
        <taxon>Actinomycetota</taxon>
        <taxon>Actinomycetes</taxon>
        <taxon>Kitasatosporales</taxon>
        <taxon>Streptomycetaceae</taxon>
        <taxon>Streptomyces</taxon>
    </lineage>
</organism>
<dbReference type="Gene3D" id="1.10.10.10">
    <property type="entry name" value="Winged helix-like DNA-binding domain superfamily/Winged helix DNA-binding domain"/>
    <property type="match status" value="1"/>
</dbReference>
<dbReference type="AlphaFoldDB" id="A0A7H8NIN8"/>
<feature type="region of interest" description="Disordered" evidence="4">
    <location>
        <begin position="312"/>
        <end position="338"/>
    </location>
</feature>
<keyword evidence="7" id="KW-1185">Reference proteome</keyword>
<protein>
    <submittedName>
        <fullName evidence="6">Winged helix-turn-helix transcriptional regulator</fullName>
    </submittedName>
</protein>
<feature type="domain" description="HTH arsR-type" evidence="5">
    <location>
        <begin position="246"/>
        <end position="321"/>
    </location>
</feature>
<dbReference type="InterPro" id="IPR011991">
    <property type="entry name" value="ArsR-like_HTH"/>
</dbReference>
<dbReference type="InterPro" id="IPR001845">
    <property type="entry name" value="HTH_ArsR_DNA-bd_dom"/>
</dbReference>
<evidence type="ECO:0000313" key="7">
    <source>
        <dbReference type="Proteomes" id="UP000509303"/>
    </source>
</evidence>
<dbReference type="EMBL" id="CP054929">
    <property type="protein sequence ID" value="QKW54401.1"/>
    <property type="molecule type" value="Genomic_DNA"/>
</dbReference>
<accession>A0A7H8NIN8</accession>
<dbReference type="GO" id="GO:0003677">
    <property type="term" value="F:DNA binding"/>
    <property type="evidence" value="ECO:0007669"/>
    <property type="project" value="UniProtKB-KW"/>
</dbReference>
<dbReference type="InterPro" id="IPR036388">
    <property type="entry name" value="WH-like_DNA-bd_sf"/>
</dbReference>
<dbReference type="PANTHER" id="PTHR43132">
    <property type="entry name" value="ARSENICAL RESISTANCE OPERON REPRESSOR ARSR-RELATED"/>
    <property type="match status" value="1"/>
</dbReference>
<dbReference type="InterPro" id="IPR051011">
    <property type="entry name" value="Metal_resp_trans_reg"/>
</dbReference>
<gene>
    <name evidence="6" type="ORF">HUT08_10220</name>
</gene>
<feature type="compositionally biased region" description="Basic and acidic residues" evidence="4">
    <location>
        <begin position="317"/>
        <end position="338"/>
    </location>
</feature>
<keyword evidence="2" id="KW-0238">DNA-binding</keyword>
<dbReference type="Proteomes" id="UP000509303">
    <property type="component" value="Chromosome"/>
</dbReference>
<keyword evidence="3" id="KW-0804">Transcription</keyword>
<dbReference type="SMART" id="SM00418">
    <property type="entry name" value="HTH_ARSR"/>
    <property type="match status" value="1"/>
</dbReference>
<dbReference type="GO" id="GO:0003700">
    <property type="term" value="F:DNA-binding transcription factor activity"/>
    <property type="evidence" value="ECO:0007669"/>
    <property type="project" value="InterPro"/>
</dbReference>
<sequence>MIRVHLTAADLARVRFAPRPAPLQELNTALLTLCQPGDALRYGPWRQRLLHRLPDAVRPLRDLVPAARAPSFLDVFADDLHEGLAAPRATPAAVVRAELTRVYATHPAPPPPWVRDLHRGDADAWRVLRQAQHAAFETVLRPAWSLVQDLHRAEFTRYAVTAAEAGVGAALCAAVPDSAFRADVWELAAHRDADVRPAGRGLTLLPTFHWSGAPLVADLPGQPVYVTYPAGPGVPPSPAAAGDRAGALSAVLGRARYEALLVLAEAHTTGQLARRLGLSDATASEHAAALRAAGLITTVRAGRAVRHRRTALGDLLVRPRDRPAPPDRATADRPPADA</sequence>
<evidence type="ECO:0000313" key="6">
    <source>
        <dbReference type="EMBL" id="QKW54401.1"/>
    </source>
</evidence>
<name>A0A7H8NIN8_9ACTN</name>
<reference evidence="6 7" key="1">
    <citation type="submission" date="2020-06" db="EMBL/GenBank/DDBJ databases">
        <title>Genome mining for natural products.</title>
        <authorList>
            <person name="Zhang B."/>
            <person name="Shi J."/>
            <person name="Ge H."/>
        </authorList>
    </citation>
    <scope>NUCLEOTIDE SEQUENCE [LARGE SCALE GENOMIC DNA]</scope>
    <source>
        <strain evidence="6 7">NA00687</strain>
    </source>
</reference>
<dbReference type="PANTHER" id="PTHR43132:SF8">
    <property type="entry name" value="HTH-TYPE TRANSCRIPTIONAL REGULATOR KMTR"/>
    <property type="match status" value="1"/>
</dbReference>
<evidence type="ECO:0000256" key="2">
    <source>
        <dbReference type="ARBA" id="ARBA00023125"/>
    </source>
</evidence>
<dbReference type="Pfam" id="PF01022">
    <property type="entry name" value="HTH_5"/>
    <property type="match status" value="1"/>
</dbReference>
<dbReference type="InterPro" id="IPR036390">
    <property type="entry name" value="WH_DNA-bd_sf"/>
</dbReference>
<evidence type="ECO:0000256" key="4">
    <source>
        <dbReference type="SAM" id="MobiDB-lite"/>
    </source>
</evidence>
<keyword evidence="1" id="KW-0805">Transcription regulation</keyword>
<evidence type="ECO:0000256" key="1">
    <source>
        <dbReference type="ARBA" id="ARBA00023015"/>
    </source>
</evidence>
<evidence type="ECO:0000259" key="5">
    <source>
        <dbReference type="SMART" id="SM00418"/>
    </source>
</evidence>
<dbReference type="CDD" id="cd00090">
    <property type="entry name" value="HTH_ARSR"/>
    <property type="match status" value="1"/>
</dbReference>
<proteinExistence type="predicted"/>
<evidence type="ECO:0000256" key="3">
    <source>
        <dbReference type="ARBA" id="ARBA00023163"/>
    </source>
</evidence>